<evidence type="ECO:0000313" key="3">
    <source>
        <dbReference type="Proteomes" id="UP000219482"/>
    </source>
</evidence>
<evidence type="ECO:0000256" key="1">
    <source>
        <dbReference type="SAM" id="MobiDB-lite"/>
    </source>
</evidence>
<dbReference type="Proteomes" id="UP000219482">
    <property type="component" value="Unassembled WGS sequence"/>
</dbReference>
<sequence length="56" mass="5909">MAEQRYSIPVDELESSARVPVEAQVEEQSEPPQPGSDWSGGVVPYGDGMSGDADGD</sequence>
<accession>A0A286H8Z2</accession>
<dbReference type="AlphaFoldDB" id="A0A286H8Z2"/>
<protein>
    <submittedName>
        <fullName evidence="2">Uncharacterized protein</fullName>
    </submittedName>
</protein>
<feature type="region of interest" description="Disordered" evidence="1">
    <location>
        <begin position="1"/>
        <end position="56"/>
    </location>
</feature>
<keyword evidence="3" id="KW-1185">Reference proteome</keyword>
<name>A0A286H8Z2_9ACTN</name>
<organism evidence="2 3">
    <name type="scientific">Blastococcus haudaquaticus</name>
    <dbReference type="NCBI Taxonomy" id="1938745"/>
    <lineage>
        <taxon>Bacteria</taxon>
        <taxon>Bacillati</taxon>
        <taxon>Actinomycetota</taxon>
        <taxon>Actinomycetes</taxon>
        <taxon>Geodermatophilales</taxon>
        <taxon>Geodermatophilaceae</taxon>
        <taxon>Blastococcus</taxon>
    </lineage>
</organism>
<dbReference type="OrthoDB" id="9953578at2"/>
<gene>
    <name evidence="2" type="ORF">SAMN06272739_4308</name>
</gene>
<dbReference type="EMBL" id="OCNK01000007">
    <property type="protein sequence ID" value="SOE03714.1"/>
    <property type="molecule type" value="Genomic_DNA"/>
</dbReference>
<reference evidence="3" key="1">
    <citation type="submission" date="2017-09" db="EMBL/GenBank/DDBJ databases">
        <authorList>
            <person name="Varghese N."/>
            <person name="Submissions S."/>
        </authorList>
    </citation>
    <scope>NUCLEOTIDE SEQUENCE [LARGE SCALE GENOMIC DNA]</scope>
    <source>
        <strain evidence="3">DSM 44270</strain>
    </source>
</reference>
<proteinExistence type="predicted"/>
<evidence type="ECO:0000313" key="2">
    <source>
        <dbReference type="EMBL" id="SOE03714.1"/>
    </source>
</evidence>
<dbReference type="RefSeq" id="WP_159961846.1">
    <property type="nucleotide sequence ID" value="NZ_OCNK01000007.1"/>
</dbReference>